<dbReference type="InterPro" id="IPR003369">
    <property type="entry name" value="TatA/B/E"/>
</dbReference>
<keyword evidence="7 9" id="KW-0472">Membrane</keyword>
<dbReference type="AlphaFoldDB" id="A0A936TH08"/>
<dbReference type="GO" id="GO:0015031">
    <property type="term" value="P:protein transport"/>
    <property type="evidence" value="ECO:0007669"/>
    <property type="project" value="UniProtKB-KW"/>
</dbReference>
<comment type="caution">
    <text evidence="10">The sequence shown here is derived from an EMBL/GenBank/DDBJ whole genome shotgun (WGS) entry which is preliminary data.</text>
</comment>
<dbReference type="Proteomes" id="UP000727993">
    <property type="component" value="Unassembled WGS sequence"/>
</dbReference>
<keyword evidence="6" id="KW-0811">Translocation</keyword>
<evidence type="ECO:0000256" key="9">
    <source>
        <dbReference type="SAM" id="Phobius"/>
    </source>
</evidence>
<dbReference type="Pfam" id="PF02416">
    <property type="entry name" value="TatA_B_E"/>
    <property type="match status" value="1"/>
</dbReference>
<feature type="transmembrane region" description="Helical" evidence="9">
    <location>
        <begin position="12"/>
        <end position="36"/>
    </location>
</feature>
<dbReference type="EMBL" id="JADJZA010000008">
    <property type="protein sequence ID" value="MBK9298305.1"/>
    <property type="molecule type" value="Genomic_DNA"/>
</dbReference>
<sequence>MQAPLDLTTSMFGLIVDNIGGWEILAVLVLLMVVVGPDRLPEMARKIGRGIAQARAQMSSMSDEVRGVVDDPAMQPLREIGEFAMRPRQKLSEIVRMAEFDLHEEAAQVKALLDAPVQPEASPTIADLPEPGLPPGNGPQYPTTMDDKLGGRRVPVDSEVAAQRRLDAGVPDNAAFTTRAAPLGAGAPERVPGRVAEQEGPPTSMSTPVASTAFTARGGPLGQRVEPAEDDQASANPSALADTAEPDRPDGPTS</sequence>
<dbReference type="Gene3D" id="1.20.5.3310">
    <property type="match status" value="1"/>
</dbReference>
<dbReference type="GO" id="GO:0016020">
    <property type="term" value="C:membrane"/>
    <property type="evidence" value="ECO:0007669"/>
    <property type="project" value="UniProtKB-ARBA"/>
</dbReference>
<keyword evidence="4" id="KW-0653">Protein transport</keyword>
<comment type="subcellular location">
    <subcellularLocation>
        <location evidence="1">Membrane</location>
        <topology evidence="1">Single-pass membrane protein</topology>
    </subcellularLocation>
</comment>
<feature type="region of interest" description="Disordered" evidence="8">
    <location>
        <begin position="164"/>
        <end position="254"/>
    </location>
</feature>
<name>A0A936TH08_9ACTN</name>
<evidence type="ECO:0000256" key="2">
    <source>
        <dbReference type="ARBA" id="ARBA00022448"/>
    </source>
</evidence>
<evidence type="ECO:0000256" key="5">
    <source>
        <dbReference type="ARBA" id="ARBA00022989"/>
    </source>
</evidence>
<evidence type="ECO:0000256" key="8">
    <source>
        <dbReference type="SAM" id="MobiDB-lite"/>
    </source>
</evidence>
<feature type="region of interest" description="Disordered" evidence="8">
    <location>
        <begin position="121"/>
        <end position="151"/>
    </location>
</feature>
<protein>
    <submittedName>
        <fullName evidence="10">Twin-arginine translocase TatA/TatE family subunit</fullName>
    </submittedName>
</protein>
<organism evidence="10 11">
    <name type="scientific">Candidatus Neomicrothrix subdominans</name>
    <dbReference type="NCBI Taxonomy" id="2954438"/>
    <lineage>
        <taxon>Bacteria</taxon>
        <taxon>Bacillati</taxon>
        <taxon>Actinomycetota</taxon>
        <taxon>Acidimicrobiia</taxon>
        <taxon>Acidimicrobiales</taxon>
        <taxon>Microthrixaceae</taxon>
        <taxon>Candidatus Neomicrothrix</taxon>
    </lineage>
</organism>
<keyword evidence="3 9" id="KW-0812">Transmembrane</keyword>
<accession>A0A936TH08</accession>
<evidence type="ECO:0000256" key="6">
    <source>
        <dbReference type="ARBA" id="ARBA00023010"/>
    </source>
</evidence>
<evidence type="ECO:0000256" key="3">
    <source>
        <dbReference type="ARBA" id="ARBA00022692"/>
    </source>
</evidence>
<evidence type="ECO:0000313" key="11">
    <source>
        <dbReference type="Proteomes" id="UP000727993"/>
    </source>
</evidence>
<keyword evidence="2" id="KW-0813">Transport</keyword>
<reference evidence="10 11" key="1">
    <citation type="submission" date="2020-10" db="EMBL/GenBank/DDBJ databases">
        <title>Connecting structure to function with the recovery of over 1000 high-quality activated sludge metagenome-assembled genomes encoding full-length rRNA genes using long-read sequencing.</title>
        <authorList>
            <person name="Singleton C.M."/>
            <person name="Petriglieri F."/>
            <person name="Kristensen J.M."/>
            <person name="Kirkegaard R.H."/>
            <person name="Michaelsen T.Y."/>
            <person name="Andersen M.H."/>
            <person name="Karst S.M."/>
            <person name="Dueholm M.S."/>
            <person name="Nielsen P.H."/>
            <person name="Albertsen M."/>
        </authorList>
    </citation>
    <scope>NUCLEOTIDE SEQUENCE [LARGE SCALE GENOMIC DNA]</scope>
    <source>
        <strain evidence="10">Lyne_18-Q3-R50-59_MAXAC.006</strain>
    </source>
</reference>
<evidence type="ECO:0000313" key="10">
    <source>
        <dbReference type="EMBL" id="MBK9298305.1"/>
    </source>
</evidence>
<dbReference type="PRINTS" id="PR01506">
    <property type="entry name" value="TATBPROTEIN"/>
</dbReference>
<evidence type="ECO:0000256" key="4">
    <source>
        <dbReference type="ARBA" id="ARBA00022927"/>
    </source>
</evidence>
<evidence type="ECO:0000256" key="1">
    <source>
        <dbReference type="ARBA" id="ARBA00004167"/>
    </source>
</evidence>
<evidence type="ECO:0000256" key="7">
    <source>
        <dbReference type="ARBA" id="ARBA00023136"/>
    </source>
</evidence>
<feature type="compositionally biased region" description="Polar residues" evidence="8">
    <location>
        <begin position="201"/>
        <end position="214"/>
    </location>
</feature>
<proteinExistence type="predicted"/>
<keyword evidence="5 9" id="KW-1133">Transmembrane helix</keyword>
<feature type="compositionally biased region" description="Basic and acidic residues" evidence="8">
    <location>
        <begin position="245"/>
        <end position="254"/>
    </location>
</feature>
<gene>
    <name evidence="10" type="ORF">IPN02_15985</name>
</gene>